<name>A0ABX6H3B5_9MICO</name>
<feature type="domain" description="HipA N-terminal subdomain 1" evidence="5">
    <location>
        <begin position="10"/>
        <end position="121"/>
    </location>
</feature>
<dbReference type="PANTHER" id="PTHR37419:SF8">
    <property type="entry name" value="TOXIN YJJJ"/>
    <property type="match status" value="1"/>
</dbReference>
<gene>
    <name evidence="6" type="ORF">GSU69_16610</name>
</gene>
<reference evidence="7" key="1">
    <citation type="submission" date="2019-12" db="EMBL/GenBank/DDBJ databases">
        <title>Complete and draft genome sequences of new strains and members of some known species of the genus Rathayibacter isolated from plants.</title>
        <authorList>
            <person name="Tarlachkov S.V."/>
            <person name="Starodumova I.P."/>
            <person name="Dorofeeva L.V."/>
            <person name="Prisyazhnaya N.V."/>
            <person name="Leyn S."/>
            <person name="Zlamal J."/>
            <person name="Elan M."/>
            <person name="Osterman A.L."/>
            <person name="Nadler S."/>
            <person name="Subbotin S.A."/>
            <person name="Evtushenko L.I."/>
        </authorList>
    </citation>
    <scope>NUCLEOTIDE SEQUENCE [LARGE SCALE GENOMIC DNA]</scope>
    <source>
        <strain evidence="7">VKM Ac-2802</strain>
    </source>
</reference>
<dbReference type="InterPro" id="IPR012893">
    <property type="entry name" value="HipA-like_C"/>
</dbReference>
<proteinExistence type="inferred from homology"/>
<evidence type="ECO:0000256" key="1">
    <source>
        <dbReference type="ARBA" id="ARBA00010164"/>
    </source>
</evidence>
<evidence type="ECO:0000256" key="3">
    <source>
        <dbReference type="ARBA" id="ARBA00022777"/>
    </source>
</evidence>
<feature type="domain" description="HipA-like C-terminal" evidence="4">
    <location>
        <begin position="170"/>
        <end position="402"/>
    </location>
</feature>
<keyword evidence="3" id="KW-0418">Kinase</keyword>
<protein>
    <submittedName>
        <fullName evidence="6">Type II toxin-antitoxin system HipA family toxin</fullName>
    </submittedName>
</protein>
<keyword evidence="7" id="KW-1185">Reference proteome</keyword>
<dbReference type="Proteomes" id="UP000464597">
    <property type="component" value="Chromosome"/>
</dbReference>
<sequence>MPFVPAQVVEVRAWGRTVGALAAGRRSRDYEFEYAPEWRATGLELSPLHLPLAKRGPFRFPGLNPDTWHHLPPAIADSLPDRFGNAIIDAEFAREGARSDEATPLDRLVYTGSRAMGALEFRPDRGPAEPSPTALVVSDLVGVARDVVAGTLGDDIETATALQQILLVGTSAGGARAKAVVNVHPGTGELRPGQRPMAGCEGWLLKFDGVGVDSALGTSGDYGRIEYAYSLMARASGIDMTQTRLLEENGRAHFMTRRFDRPLDGSRLHTQTLCALGILDYNQIGTHDYAQLFQAIDALRLGDGARGQAFRRLVFNWMAANYDDHTKNHSFLMSPDGRWSLSPAYDITHAHAVDSKWTSAHLMGVHGEFHAVDRRALTDFATAHSVRDASGIIADVAAALRNWHEYAEESGLPEETADAVRADFRIAQLTRR</sequence>
<dbReference type="EMBL" id="CP047180">
    <property type="protein sequence ID" value="QHC64145.1"/>
    <property type="molecule type" value="Genomic_DNA"/>
</dbReference>
<dbReference type="PANTHER" id="PTHR37419">
    <property type="entry name" value="SERINE/THREONINE-PROTEIN KINASE TOXIN HIPA"/>
    <property type="match status" value="1"/>
</dbReference>
<evidence type="ECO:0000259" key="5">
    <source>
        <dbReference type="Pfam" id="PF13657"/>
    </source>
</evidence>
<comment type="similarity">
    <text evidence="1">Belongs to the HipA Ser/Thr kinase family.</text>
</comment>
<organism evidence="6 7">
    <name type="scientific">Rathayibacter festucae</name>
    <dbReference type="NCBI Taxonomy" id="110937"/>
    <lineage>
        <taxon>Bacteria</taxon>
        <taxon>Bacillati</taxon>
        <taxon>Actinomycetota</taxon>
        <taxon>Actinomycetes</taxon>
        <taxon>Micrococcales</taxon>
        <taxon>Microbacteriaceae</taxon>
        <taxon>Rathayibacter</taxon>
    </lineage>
</organism>
<dbReference type="Pfam" id="PF13657">
    <property type="entry name" value="Couple_hipA"/>
    <property type="match status" value="1"/>
</dbReference>
<dbReference type="InterPro" id="IPR052028">
    <property type="entry name" value="HipA_Ser/Thr_kinase"/>
</dbReference>
<dbReference type="Pfam" id="PF07804">
    <property type="entry name" value="HipA_C"/>
    <property type="match status" value="1"/>
</dbReference>
<evidence type="ECO:0000313" key="6">
    <source>
        <dbReference type="EMBL" id="QHC64145.1"/>
    </source>
</evidence>
<accession>A0ABX6H3B5</accession>
<evidence type="ECO:0000259" key="4">
    <source>
        <dbReference type="Pfam" id="PF07804"/>
    </source>
</evidence>
<keyword evidence="2" id="KW-0808">Transferase</keyword>
<evidence type="ECO:0000256" key="2">
    <source>
        <dbReference type="ARBA" id="ARBA00022679"/>
    </source>
</evidence>
<dbReference type="InterPro" id="IPR017508">
    <property type="entry name" value="HipA_N1"/>
</dbReference>
<evidence type="ECO:0000313" key="7">
    <source>
        <dbReference type="Proteomes" id="UP000464597"/>
    </source>
</evidence>